<evidence type="ECO:0000256" key="2">
    <source>
        <dbReference type="SAM" id="Phobius"/>
    </source>
</evidence>
<evidence type="ECO:0000313" key="3">
    <source>
        <dbReference type="EMBL" id="APE31545.1"/>
    </source>
</evidence>
<keyword evidence="4" id="KW-1185">Reference proteome</keyword>
<dbReference type="EMBL" id="CP018139">
    <property type="protein sequence ID" value="APE31545.1"/>
    <property type="molecule type" value="Genomic_DNA"/>
</dbReference>
<accession>A0A1J0VHP5</accession>
<keyword evidence="2" id="KW-0812">Transmembrane</keyword>
<keyword evidence="2" id="KW-0472">Membrane</keyword>
<feature type="compositionally biased region" description="Polar residues" evidence="1">
    <location>
        <begin position="84"/>
        <end position="93"/>
    </location>
</feature>
<feature type="transmembrane region" description="Helical" evidence="2">
    <location>
        <begin position="231"/>
        <end position="251"/>
    </location>
</feature>
<name>A0A1J0VHP5_9GAMM</name>
<evidence type="ECO:0000256" key="1">
    <source>
        <dbReference type="SAM" id="MobiDB-lite"/>
    </source>
</evidence>
<dbReference type="KEGG" id="hsi:BOX17_11665"/>
<proteinExistence type="predicted"/>
<protein>
    <submittedName>
        <fullName evidence="3">Uncharacterized protein</fullName>
    </submittedName>
</protein>
<sequence>MQSNLYDPHYSEIEPTTDTSLDCPWSYVTDNNGDSFCYTGEDANTGGAEYPDTSTRVDHYDGSYTITEPDGTTTEYNADGGLKSPTSAPTTADGQEYGDDADGIIKAISSLKNAVNDGFDGIVDKFSDYVDDTVKSIADQGPTGDNIEDVGTPEENLSKATGALEGAKDNLMSRIDGTDSEFGSLYATMQGYWSSFFPSIPEPACSPLVFAQGTPYSFTIQCDVFDMIREALAWILYALTLYVIIATMFSARPS</sequence>
<dbReference type="Proteomes" id="UP000181985">
    <property type="component" value="Chromosome"/>
</dbReference>
<feature type="region of interest" description="Disordered" evidence="1">
    <location>
        <begin position="68"/>
        <end position="98"/>
    </location>
</feature>
<dbReference type="AlphaFoldDB" id="A0A1J0VHP5"/>
<reference evidence="4" key="1">
    <citation type="submission" date="2016-11" db="EMBL/GenBank/DDBJ databases">
        <title>Halolamina sediminis sp. nov., an extremely halophilic archaeon isolated from solar salt.</title>
        <authorList>
            <person name="Koh H.-W."/>
            <person name="Rani S."/>
            <person name="Park S.-J."/>
        </authorList>
    </citation>
    <scope>NUCLEOTIDE SEQUENCE [LARGE SCALE GENOMIC DNA]</scope>
    <source>
        <strain evidence="4">Hb3</strain>
    </source>
</reference>
<evidence type="ECO:0000313" key="4">
    <source>
        <dbReference type="Proteomes" id="UP000181985"/>
    </source>
</evidence>
<keyword evidence="2" id="KW-1133">Transmembrane helix</keyword>
<gene>
    <name evidence="3" type="ORF">BOX17_11665</name>
</gene>
<organism evidence="3 4">
    <name type="scientific">Halomonas aestuarii</name>
    <dbReference type="NCBI Taxonomy" id="1897729"/>
    <lineage>
        <taxon>Bacteria</taxon>
        <taxon>Pseudomonadati</taxon>
        <taxon>Pseudomonadota</taxon>
        <taxon>Gammaproteobacteria</taxon>
        <taxon>Oceanospirillales</taxon>
        <taxon>Halomonadaceae</taxon>
        <taxon>Halomonas</taxon>
    </lineage>
</organism>